<dbReference type="InterPro" id="IPR047589">
    <property type="entry name" value="DUF11_rpt"/>
</dbReference>
<evidence type="ECO:0000313" key="2">
    <source>
        <dbReference type="EMBL" id="AWW00242.1"/>
    </source>
</evidence>
<dbReference type="NCBIfam" id="TIGR01451">
    <property type="entry name" value="B_ant_repeat"/>
    <property type="match status" value="17"/>
</dbReference>
<feature type="domain" description="PKD/Chitinase" evidence="1">
    <location>
        <begin position="275"/>
        <end position="343"/>
    </location>
</feature>
<reference evidence="2 3" key="1">
    <citation type="submission" date="2018-05" db="EMBL/GenBank/DDBJ databases">
        <title>Complete genome sequence of Arcticibacterium luteifluviistationis SM1504T, a cytophagaceae bacterium isolated from Arctic surface seawater.</title>
        <authorList>
            <person name="Li Y."/>
            <person name="Qin Q.-L."/>
        </authorList>
    </citation>
    <scope>NUCLEOTIDE SEQUENCE [LARGE SCALE GENOMIC DNA]</scope>
    <source>
        <strain evidence="2 3">SM1504</strain>
    </source>
</reference>
<feature type="domain" description="PKD/Chitinase" evidence="1">
    <location>
        <begin position="571"/>
        <end position="639"/>
    </location>
</feature>
<feature type="domain" description="PKD/Chitinase" evidence="1">
    <location>
        <begin position="349"/>
        <end position="417"/>
    </location>
</feature>
<dbReference type="InterPro" id="IPR051172">
    <property type="entry name" value="Chlamydia_OmcB"/>
</dbReference>
<dbReference type="InterPro" id="IPR022409">
    <property type="entry name" value="PKD/Chitinase_dom"/>
</dbReference>
<feature type="domain" description="PKD/Chitinase" evidence="1">
    <location>
        <begin position="793"/>
        <end position="861"/>
    </location>
</feature>
<dbReference type="Pfam" id="PF13573">
    <property type="entry name" value="SprB"/>
    <property type="match status" value="1"/>
</dbReference>
<feature type="domain" description="PKD/Chitinase" evidence="1">
    <location>
        <begin position="423"/>
        <end position="491"/>
    </location>
</feature>
<protein>
    <recommendedName>
        <fullName evidence="1">PKD/Chitinase domain-containing protein</fullName>
    </recommendedName>
</protein>
<evidence type="ECO:0000259" key="1">
    <source>
        <dbReference type="SMART" id="SM00089"/>
    </source>
</evidence>
<dbReference type="PANTHER" id="PTHR34819">
    <property type="entry name" value="LARGE CYSTEINE-RICH PERIPLASMIC PROTEIN OMCB"/>
    <property type="match status" value="1"/>
</dbReference>
<dbReference type="SMART" id="SM00089">
    <property type="entry name" value="PKD"/>
    <property type="match status" value="9"/>
</dbReference>
<organism evidence="2 3">
    <name type="scientific">Arcticibacterium luteifluviistationis</name>
    <dbReference type="NCBI Taxonomy" id="1784714"/>
    <lineage>
        <taxon>Bacteria</taxon>
        <taxon>Pseudomonadati</taxon>
        <taxon>Bacteroidota</taxon>
        <taxon>Cytophagia</taxon>
        <taxon>Cytophagales</taxon>
        <taxon>Leadbetterellaceae</taxon>
        <taxon>Arcticibacterium</taxon>
    </lineage>
</organism>
<dbReference type="KEGG" id="als:DJ013_19520"/>
<feature type="domain" description="PKD/Chitinase" evidence="1">
    <location>
        <begin position="51"/>
        <end position="121"/>
    </location>
</feature>
<accession>A0A2Z4GGD4</accession>
<dbReference type="InterPro" id="IPR025667">
    <property type="entry name" value="SprB_repeat"/>
</dbReference>
<proteinExistence type="predicted"/>
<dbReference type="Proteomes" id="UP000249873">
    <property type="component" value="Chromosome"/>
</dbReference>
<name>A0A2Z4GGD4_9BACT</name>
<keyword evidence="3" id="KW-1185">Reference proteome</keyword>
<dbReference type="EMBL" id="CP029480">
    <property type="protein sequence ID" value="AWW00242.1"/>
    <property type="molecule type" value="Genomic_DNA"/>
</dbReference>
<dbReference type="InterPro" id="IPR055354">
    <property type="entry name" value="DUF7507"/>
</dbReference>
<dbReference type="OrthoDB" id="7794186at2"/>
<sequence length="3095" mass="311487">MTYAWAPSGGTAATATNLSAGTYTVTITDANNCTKTQSVVITQPTAITSSVSSQTNVTCNEASTGAATISASGGTGTLTYAWAPSGGTAATATNLSAGTYTVTITDANNCTKTQSVVITQPTAIAVTATPFQAACNGGNGTATLSATGGNSSYTFTSSGGTVTGSSLSAPAGTYTIIATDGNSCTGTTTVTITEPTALAVTATPTAPDCNGGSGTAILSATGGIRPYTFTSSGGTVTGSSLSAPAGTYTITATDGNSCTGTTTVTITEPAAVAVTATPSPADCNGGNGSAALSATGGDASYTFTSSGGTVTGSSLSAPAGTYTITATDGNNCTGTTTVTITEPDAIVASATPTAALCNGANGTAALSATGGDASYTFTSSGGTVTGSSLSAPAGTYTITATDGNNCTGTTTVTITEPEAVAVTATPSPAACNGANGTAALSATGGDASYTFTSSGGTVTGSSLSAPAGTYTITATDGNSCTGTTTVTITEPAAVAVTATPFQAACNGGNGTATLSATGGNSSYTFTSSGGTITGSSLSAPAGTYTITATDGNSCTGTTTVTITEPAAVVVTATPSPADCNGANGTAALSATGGDASYTFTSSGGTVTGSSLSAPAGTYTITATDGNSCTGTTTVTITEPAAVAVTATPFQAACNGGNGTATLSATGGNSSYTFTSSGGTITGSSLSAPAGTYTITATDGNSCTGTTTVTITEPAAVVVTATPSPADCNGGNGTAALSATGGDASYTFTSSGGTVTGSSLSAPAGTYTITATDGNSCTGTTTVTITEPAAVVVTATPSPAACNGGNGSAALSATGGDASYTFTSTGGTVTGSSLSAPAGTYTITATDGNSCTGTTTVTITEPDAIVASATPTAALCNGANGTAALSATGGDASYTFTSSGGTVTGSSLSAPAGTYTITATDGNSCTGTTTVTITEPAAVAVTATPSPADCNGVNGSAALSATGGDASYTFTSTGGTVTGSSLSAPAGTYTITATDGNSCTGTTTVTITEPAAALSASAADYTLGCTETTGNIILTVEGGTSGYSYDWDNDGTGDFDDAKDLLNVPTGTYNVTVRDANGCETTASGEVIFTPCPSLTIEKSQVAGQNPVSTPGAIDYEIEVVNTGNIDLTGVTVSDTLPNGSIGLLTGPTESLSNNGVLEIGENFKYTITYNVSQGDIDDGLMLVNEAVVTTTELPEPKSDTAKTPVSGTKSLSIVKTQVSGQNPVTSPGFIGYEIVVSNDGNQSLTNVSVSDTLPDGSIGVLSSVSESGTVNDTLEVSETFTYTISYAVTQADIDAGAELINNAVVTTTELPTPKSDTARTPTSQTPSLTIVKTQVGGETTVTKPGNIDYEVVVTNTGNISLTNVVVSDTLPNGTVGTLSTVSESINTNNVLDTTETWTYTISYAVTQADIDAGAELVNNAVVTTTELPTPKSDTARTPTSQTPSLTIVKTQVGGETTVTKPGNIDYEVVVTNTGNISLTNVVVSDTLPNGAVGTLSTVSESINTNNVLDTTETWTYTISYAVTQADIDAGAELVNNAVVTTTELPTPKSDTARTPTSQTPSLTIVKTQVGGETTVTKPGNIDYEVVVTNTGNISLTNVVVSDTLPNGTVGTLSTVAESINTNNVLDTTETWTYTISYAVTQADIDAGAELINNAVVTTTELPTPKSDTARTPTSQTPSLTIVKTQVGGETTVTKPGNIDYEVVVTNTGNISLTNVVVSDTLPNGTVGTLSTVSESINTNNILDTTETWTYTISYAVTQADIDAGAELINNAVVTTTELPTPKSDTARTPTSQTPSLTIVKTQVGGENPVTKPGDIDYTIVVTNTGNVSLTNVVVSDTLPNGAVGILPGATESINTNNILDTTETWTYTISYAVTQADIDAGAELINNAVVTTTELPTPKSDTARTPTSQTPSLTIVKTQVGGETTLTKPGNIDYEVVVTNTGNISLTNVVVSDTLPNGTVGTLSTVSESINTNNILDTTETWTYTISYAVTQADIDAGAELINNAVVTTTELPTPKSDTARTPTSQTPSLTIVKTQVGGETTVTKPGNIDYEVVVTNTGNISLTNVVVSDTLPNGAVGTLSTVSESINTNNVLDTTETWTYTISYAVTQADIDAGAELINNAVVTTTELPTPKSDTARTPTSQTPSLTIVKTQVGGETTVTKPGNIDYEVVVTNTGNISLTNVVVSDTLPNGTVGTLSTVAESINTNNILDTTETWTYTISYAVTQADIDAGSELVNNAVVTTTELPTPKSDTARTPTSQTPSLTIVKTQVGGETTVTKPGDIDYTIVVTNTGNVSLTNVVVSDTLPNGAVGILPGATESINSNNILDTTETWTYTISYAVTQADIDAGSELVNNAVVTTTELPTPKSDTARTPTSQTPSLTIVKTQVGGETTVTKPGDIDYTIVVTNTGNVSLTNVVVSDTLPNGAVGILPGATESINSNNILDTTETWTYTISYAVTQADIDAGAELINNAVVTTTELPTPKADTARTPTSQTPSLTIVKTQVGGETTVTKPGNIDYEVVVTNTGNISLTNVVVSDTLPNGTVGTLSTVSESINTNNILDTTETWTYTISYAVTQADIDAGAELINNAVVTTDELPTPKSDTARTPTSQTPSLTIVKTQVGGENPVTKPGDIDYTIVVTNTGNVSLTNVVVSDTLPNGAVGILPGATESINSNNILDTTETWTYTISYAVTQADIDAGAELINNTVVTTEELPTPKSDTARTPTSQTPSLTIVKTQVGGETTVTKPGNIDYEVVVTNTGNISLTNVVVSDTLPNGTVGTLSTVSESINTNNVLDTTETWTYMISYAVTQADIDAGAELINNAVVTTTELPTPKSDTARTPTSQTPSLTIVKTQVGGENPVTKPGDIDYTIVVTNTGNVSLTNVVVSDTLPNGAVGILPGATESINSNNILDTTETWTYTISYAVTQADIDAGAELINNAVVTTTELPTPKSDTARTPTSQTPSLTIVKTQVGGETTVRKPGNIDYEVVVTNTGNISLTNVVVSDTLPNGTVGTLSTVSESINTNNILDTTETWTYTISYAVTQADIDAGAELINNAVVTTTELPTPKADTARTPTSQTPWVFVQLLASLIVTV</sequence>
<gene>
    <name evidence="2" type="ORF">DJ013_19520</name>
</gene>
<feature type="domain" description="PKD/Chitinase" evidence="1">
    <location>
        <begin position="941"/>
        <end position="1009"/>
    </location>
</feature>
<dbReference type="PANTHER" id="PTHR34819:SF3">
    <property type="entry name" value="CELL SURFACE PROTEIN"/>
    <property type="match status" value="1"/>
</dbReference>
<dbReference type="Gene3D" id="2.60.40.740">
    <property type="match status" value="2"/>
</dbReference>
<feature type="domain" description="PKD/Chitinase" evidence="1">
    <location>
        <begin position="719"/>
        <end position="787"/>
    </location>
</feature>
<evidence type="ECO:0000313" key="3">
    <source>
        <dbReference type="Proteomes" id="UP000249873"/>
    </source>
</evidence>
<dbReference type="RefSeq" id="WP_111373609.1">
    <property type="nucleotide sequence ID" value="NZ_CP029480.1"/>
</dbReference>
<feature type="domain" description="PKD/Chitinase" evidence="1">
    <location>
        <begin position="867"/>
        <end position="935"/>
    </location>
</feature>
<dbReference type="Pfam" id="PF24346">
    <property type="entry name" value="DUF7507"/>
    <property type="match status" value="17"/>
</dbReference>